<evidence type="ECO:0000313" key="2">
    <source>
        <dbReference type="Proteomes" id="UP001223072"/>
    </source>
</evidence>
<accession>A0ABU0RF29</accession>
<dbReference type="InterPro" id="IPR018641">
    <property type="entry name" value="Trfase_1_rSAM/seldom-assoc"/>
</dbReference>
<reference evidence="1 2" key="1">
    <citation type="submission" date="2023-07" db="EMBL/GenBank/DDBJ databases">
        <title>Comparative genomics of wheat-associated soil bacteria to identify genetic determinants of phenazine resistance.</title>
        <authorList>
            <person name="Mouncey N."/>
        </authorList>
    </citation>
    <scope>NUCLEOTIDE SEQUENCE [LARGE SCALE GENOMIC DNA]</scope>
    <source>
        <strain evidence="1 2">W2I16</strain>
    </source>
</reference>
<evidence type="ECO:0000313" key="1">
    <source>
        <dbReference type="EMBL" id="MDQ0930595.1"/>
    </source>
</evidence>
<dbReference type="PANTHER" id="PTHR36529:SF1">
    <property type="entry name" value="GLYCOSYLTRANSFERASE"/>
    <property type="match status" value="1"/>
</dbReference>
<sequence length="214" mass="22552">MFPVTPVTSATTLLVIAKEPRPGRVKTRLTPPFTPEAAAGLAEAALVDTLRTVAATPARRRVLVLDGTPGRWLPPGFDVVPQCAGGLDERLARAFADCDGPALLIGMDTPQVTPELLTVDFADCDAYFGPAEDGGFWALGLAEPEPGLLRGVPMSTPTTGAVQRARLVAAGLRVRDLPHLRDVDTVADAEAVADMAPGTRFAAELQRHRAVTGR</sequence>
<dbReference type="EMBL" id="JAUSZS010000002">
    <property type="protein sequence ID" value="MDQ0930595.1"/>
    <property type="molecule type" value="Genomic_DNA"/>
</dbReference>
<dbReference type="PANTHER" id="PTHR36529">
    <property type="entry name" value="SLL1095 PROTEIN"/>
    <property type="match status" value="1"/>
</dbReference>
<gene>
    <name evidence="1" type="ORF">QFZ49_000502</name>
</gene>
<dbReference type="Pfam" id="PF09837">
    <property type="entry name" value="DUF2064"/>
    <property type="match status" value="1"/>
</dbReference>
<organism evidence="1 2">
    <name type="scientific">Streptomyces turgidiscabies</name>
    <dbReference type="NCBI Taxonomy" id="85558"/>
    <lineage>
        <taxon>Bacteria</taxon>
        <taxon>Bacillati</taxon>
        <taxon>Actinomycetota</taxon>
        <taxon>Actinomycetes</taxon>
        <taxon>Kitasatosporales</taxon>
        <taxon>Streptomycetaceae</taxon>
        <taxon>Streptomyces</taxon>
    </lineage>
</organism>
<name>A0ABU0RF29_9ACTN</name>
<comment type="caution">
    <text evidence="1">The sequence shown here is derived from an EMBL/GenBank/DDBJ whole genome shotgun (WGS) entry which is preliminary data.</text>
</comment>
<dbReference type="Proteomes" id="UP001223072">
    <property type="component" value="Unassembled WGS sequence"/>
</dbReference>
<proteinExistence type="predicted"/>
<dbReference type="Gene3D" id="3.90.550.10">
    <property type="entry name" value="Spore Coat Polysaccharide Biosynthesis Protein SpsA, Chain A"/>
    <property type="match status" value="1"/>
</dbReference>
<protein>
    <submittedName>
        <fullName evidence="1">Glycosyltransferase A (GT-A) superfamily protein (DUF2064 family)</fullName>
    </submittedName>
</protein>
<dbReference type="SUPFAM" id="SSF53448">
    <property type="entry name" value="Nucleotide-diphospho-sugar transferases"/>
    <property type="match status" value="1"/>
</dbReference>
<dbReference type="InterPro" id="IPR029044">
    <property type="entry name" value="Nucleotide-diphossugar_trans"/>
</dbReference>
<keyword evidence="2" id="KW-1185">Reference proteome</keyword>